<comment type="subcellular location">
    <subcellularLocation>
        <location evidence="1">Membrane</location>
        <topology evidence="1">Multi-pass membrane protein</topology>
    </subcellularLocation>
</comment>
<proteinExistence type="inferred from homology"/>
<evidence type="ECO:0000313" key="9">
    <source>
        <dbReference type="Proteomes" id="UP000799444"/>
    </source>
</evidence>
<name>A0A9P4QKS5_9PLEO</name>
<dbReference type="InterPro" id="IPR052337">
    <property type="entry name" value="SAT4-like"/>
</dbReference>
<keyword evidence="9" id="KW-1185">Reference proteome</keyword>
<evidence type="ECO:0000256" key="2">
    <source>
        <dbReference type="ARBA" id="ARBA00022692"/>
    </source>
</evidence>
<dbReference type="AlphaFoldDB" id="A0A9P4QKS5"/>
<keyword evidence="3 6" id="KW-1133">Transmembrane helix</keyword>
<feature type="transmembrane region" description="Helical" evidence="6">
    <location>
        <begin position="235"/>
        <end position="257"/>
    </location>
</feature>
<comment type="caution">
    <text evidence="8">The sequence shown here is derived from an EMBL/GenBank/DDBJ whole genome shotgun (WGS) entry which is preliminary data.</text>
</comment>
<dbReference type="Proteomes" id="UP000799444">
    <property type="component" value="Unassembled WGS sequence"/>
</dbReference>
<gene>
    <name evidence="8" type="ORF">EJ04DRAFT_505926</name>
</gene>
<organism evidence="8 9">
    <name type="scientific">Polyplosphaeria fusca</name>
    <dbReference type="NCBI Taxonomy" id="682080"/>
    <lineage>
        <taxon>Eukaryota</taxon>
        <taxon>Fungi</taxon>
        <taxon>Dikarya</taxon>
        <taxon>Ascomycota</taxon>
        <taxon>Pezizomycotina</taxon>
        <taxon>Dothideomycetes</taxon>
        <taxon>Pleosporomycetidae</taxon>
        <taxon>Pleosporales</taxon>
        <taxon>Tetraplosphaeriaceae</taxon>
        <taxon>Polyplosphaeria</taxon>
    </lineage>
</organism>
<accession>A0A9P4QKS5</accession>
<keyword evidence="4 6" id="KW-0472">Membrane</keyword>
<feature type="transmembrane region" description="Helical" evidence="6">
    <location>
        <begin position="6"/>
        <end position="28"/>
    </location>
</feature>
<comment type="similarity">
    <text evidence="5">Belongs to the SAT4 family.</text>
</comment>
<sequence>MLSFDSTSAVMWTLTAFTILLTAGRYFIRFQVRHKFFADDYAHLFALIWLIINSSISQAMFAPAEYVVKAAPHHPPPPDKVVAFRKLQTPLSISFFISHWAVKFSFLFFYRLLFWVSQKFMRAWWCIFALTAVTFIVPIAGNITKCGSPRDLNNPVACERHVSYQRKVHLYILGVNVATDLAIMILPLFMLPHIKIRRSQKIGLGFIFCICFVTIGLEILRVIQTLPGGIFGNTILYGILESNFSVIVSCIPTYRSLLGVERRTKGKEYAHWGWSKGSGNSGVTGDSVGLTENNEGAGGIKVSRAWEQISEAKGASGESINMQYYPSPAPAAVLRK</sequence>
<dbReference type="PANTHER" id="PTHR33048">
    <property type="entry name" value="PTH11-LIKE INTEGRAL MEMBRANE PROTEIN (AFU_ORTHOLOGUE AFUA_5G11245)"/>
    <property type="match status" value="1"/>
</dbReference>
<evidence type="ECO:0000256" key="4">
    <source>
        <dbReference type="ARBA" id="ARBA00023136"/>
    </source>
</evidence>
<feature type="transmembrane region" description="Helical" evidence="6">
    <location>
        <begin position="93"/>
        <end position="116"/>
    </location>
</feature>
<feature type="transmembrane region" description="Helical" evidence="6">
    <location>
        <begin position="202"/>
        <end position="223"/>
    </location>
</feature>
<evidence type="ECO:0000256" key="3">
    <source>
        <dbReference type="ARBA" id="ARBA00022989"/>
    </source>
</evidence>
<keyword evidence="2 6" id="KW-0812">Transmembrane</keyword>
<reference evidence="8" key="1">
    <citation type="journal article" date="2020" name="Stud. Mycol.">
        <title>101 Dothideomycetes genomes: a test case for predicting lifestyles and emergence of pathogens.</title>
        <authorList>
            <person name="Haridas S."/>
            <person name="Albert R."/>
            <person name="Binder M."/>
            <person name="Bloem J."/>
            <person name="Labutti K."/>
            <person name="Salamov A."/>
            <person name="Andreopoulos B."/>
            <person name="Baker S."/>
            <person name="Barry K."/>
            <person name="Bills G."/>
            <person name="Bluhm B."/>
            <person name="Cannon C."/>
            <person name="Castanera R."/>
            <person name="Culley D."/>
            <person name="Daum C."/>
            <person name="Ezra D."/>
            <person name="Gonzalez J."/>
            <person name="Henrissat B."/>
            <person name="Kuo A."/>
            <person name="Liang C."/>
            <person name="Lipzen A."/>
            <person name="Lutzoni F."/>
            <person name="Magnuson J."/>
            <person name="Mondo S."/>
            <person name="Nolan M."/>
            <person name="Ohm R."/>
            <person name="Pangilinan J."/>
            <person name="Park H.-J."/>
            <person name="Ramirez L."/>
            <person name="Alfaro M."/>
            <person name="Sun H."/>
            <person name="Tritt A."/>
            <person name="Yoshinaga Y."/>
            <person name="Zwiers L.-H."/>
            <person name="Turgeon B."/>
            <person name="Goodwin S."/>
            <person name="Spatafora J."/>
            <person name="Crous P."/>
            <person name="Grigoriev I."/>
        </authorList>
    </citation>
    <scope>NUCLEOTIDE SEQUENCE</scope>
    <source>
        <strain evidence="8">CBS 125425</strain>
    </source>
</reference>
<feature type="domain" description="Rhodopsin" evidence="7">
    <location>
        <begin position="25"/>
        <end position="258"/>
    </location>
</feature>
<dbReference type="GO" id="GO:0016020">
    <property type="term" value="C:membrane"/>
    <property type="evidence" value="ECO:0007669"/>
    <property type="project" value="UniProtKB-SubCell"/>
</dbReference>
<feature type="transmembrane region" description="Helical" evidence="6">
    <location>
        <begin position="40"/>
        <end position="61"/>
    </location>
</feature>
<evidence type="ECO:0000256" key="5">
    <source>
        <dbReference type="ARBA" id="ARBA00038359"/>
    </source>
</evidence>
<evidence type="ECO:0000313" key="8">
    <source>
        <dbReference type="EMBL" id="KAF2727298.1"/>
    </source>
</evidence>
<evidence type="ECO:0000259" key="7">
    <source>
        <dbReference type="Pfam" id="PF20684"/>
    </source>
</evidence>
<feature type="transmembrane region" description="Helical" evidence="6">
    <location>
        <begin position="123"/>
        <end position="143"/>
    </location>
</feature>
<dbReference type="OrthoDB" id="3770469at2759"/>
<protein>
    <recommendedName>
        <fullName evidence="7">Rhodopsin domain-containing protein</fullName>
    </recommendedName>
</protein>
<feature type="transmembrane region" description="Helical" evidence="6">
    <location>
        <begin position="170"/>
        <end position="190"/>
    </location>
</feature>
<dbReference type="PANTHER" id="PTHR33048:SF47">
    <property type="entry name" value="INTEGRAL MEMBRANE PROTEIN-RELATED"/>
    <property type="match status" value="1"/>
</dbReference>
<dbReference type="InterPro" id="IPR049326">
    <property type="entry name" value="Rhodopsin_dom_fungi"/>
</dbReference>
<dbReference type="EMBL" id="ML996341">
    <property type="protein sequence ID" value="KAF2727298.1"/>
    <property type="molecule type" value="Genomic_DNA"/>
</dbReference>
<evidence type="ECO:0000256" key="1">
    <source>
        <dbReference type="ARBA" id="ARBA00004141"/>
    </source>
</evidence>
<evidence type="ECO:0000256" key="6">
    <source>
        <dbReference type="SAM" id="Phobius"/>
    </source>
</evidence>
<dbReference type="Pfam" id="PF20684">
    <property type="entry name" value="Fung_rhodopsin"/>
    <property type="match status" value="1"/>
</dbReference>